<dbReference type="InterPro" id="IPR008258">
    <property type="entry name" value="Transglycosylase_SLT_dom_1"/>
</dbReference>
<sequence>MKTIIINFTNRKDKELIFKVALLSTLAVGVYLQRPKNLKIEAIKINSIYNDNYGDFDRENIPNKPPVIAKMISALKPGLSSAERHDVAMKIHHALKKHNIAPQIVVAIIDTESSFTQNLVSSTGDLSMAQVNVEIWNKEFQRMNLELIDVERVKTDEVYSLEKMAQILEILKTRYEKKDRRWYARYHSKTKKHKRVYLAKLESRMKRLEKLNLALKKPTEPRLVAQVN</sequence>
<evidence type="ECO:0000313" key="3">
    <source>
        <dbReference type="Proteomes" id="UP001302274"/>
    </source>
</evidence>
<name>A0ABU5VSG7_9BACT</name>
<protein>
    <submittedName>
        <fullName evidence="2">Transglycosylase SLT domain-containing protein</fullName>
    </submittedName>
</protein>
<dbReference type="EMBL" id="JAYGJQ010000001">
    <property type="protein sequence ID" value="MEA9356005.1"/>
    <property type="molecule type" value="Genomic_DNA"/>
</dbReference>
<dbReference type="Proteomes" id="UP001302274">
    <property type="component" value="Unassembled WGS sequence"/>
</dbReference>
<proteinExistence type="predicted"/>
<accession>A0ABU5VSG7</accession>
<dbReference type="Gene3D" id="1.10.530.10">
    <property type="match status" value="1"/>
</dbReference>
<evidence type="ECO:0000313" key="2">
    <source>
        <dbReference type="EMBL" id="MEA9356005.1"/>
    </source>
</evidence>
<evidence type="ECO:0000259" key="1">
    <source>
        <dbReference type="Pfam" id="PF01464"/>
    </source>
</evidence>
<dbReference type="RefSeq" id="WP_323575652.1">
    <property type="nucleotide sequence ID" value="NZ_JAYGJQ010000001.1"/>
</dbReference>
<dbReference type="Pfam" id="PF01464">
    <property type="entry name" value="SLT"/>
    <property type="match status" value="1"/>
</dbReference>
<organism evidence="2 3">
    <name type="scientific">Bacteriovorax antarcticus</name>
    <dbReference type="NCBI Taxonomy" id="3088717"/>
    <lineage>
        <taxon>Bacteria</taxon>
        <taxon>Pseudomonadati</taxon>
        <taxon>Bdellovibrionota</taxon>
        <taxon>Bacteriovoracia</taxon>
        <taxon>Bacteriovoracales</taxon>
        <taxon>Bacteriovoracaceae</taxon>
        <taxon>Bacteriovorax</taxon>
    </lineage>
</organism>
<gene>
    <name evidence="2" type="ORF">SHI21_07330</name>
</gene>
<keyword evidence="3" id="KW-1185">Reference proteome</keyword>
<comment type="caution">
    <text evidence="2">The sequence shown here is derived from an EMBL/GenBank/DDBJ whole genome shotgun (WGS) entry which is preliminary data.</text>
</comment>
<feature type="domain" description="Transglycosylase SLT" evidence="1">
    <location>
        <begin position="91"/>
        <end position="193"/>
    </location>
</feature>
<dbReference type="SUPFAM" id="SSF53955">
    <property type="entry name" value="Lysozyme-like"/>
    <property type="match status" value="1"/>
</dbReference>
<dbReference type="InterPro" id="IPR023346">
    <property type="entry name" value="Lysozyme-like_dom_sf"/>
</dbReference>
<reference evidence="2 3" key="1">
    <citation type="submission" date="2023-11" db="EMBL/GenBank/DDBJ databases">
        <title>A Novel Polar Bacteriovorax (B. antarcticus) Isolated from the Biocrust in Antarctica.</title>
        <authorList>
            <person name="Mun W."/>
            <person name="Choi S.Y."/>
            <person name="Mitchell R.J."/>
        </authorList>
    </citation>
    <scope>NUCLEOTIDE SEQUENCE [LARGE SCALE GENOMIC DNA]</scope>
    <source>
        <strain evidence="2 3">PP10</strain>
    </source>
</reference>